<dbReference type="RefSeq" id="XP_031876172.2">
    <property type="nucleotide sequence ID" value="XM_032027474.2"/>
</dbReference>
<dbReference type="GeneID" id="43611600"/>
<evidence type="ECO:0000313" key="1">
    <source>
        <dbReference type="EMBL" id="KAF4473862.1"/>
    </source>
</evidence>
<name>A0A7J6IC82_COLFN</name>
<dbReference type="Proteomes" id="UP000011096">
    <property type="component" value="Unassembled WGS sequence"/>
</dbReference>
<organism evidence="1 2">
    <name type="scientific">Colletotrichum fructicola (strain Nara gc5)</name>
    <name type="common">Anthracnose fungus</name>
    <name type="synonym">Colletotrichum gloeosporioides (strain Nara gc5)</name>
    <dbReference type="NCBI Taxonomy" id="1213859"/>
    <lineage>
        <taxon>Eukaryota</taxon>
        <taxon>Fungi</taxon>
        <taxon>Dikarya</taxon>
        <taxon>Ascomycota</taxon>
        <taxon>Pezizomycotina</taxon>
        <taxon>Sordariomycetes</taxon>
        <taxon>Hypocreomycetidae</taxon>
        <taxon>Glomerellales</taxon>
        <taxon>Glomerellaceae</taxon>
        <taxon>Colletotrichum</taxon>
        <taxon>Colletotrichum gloeosporioides species complex</taxon>
    </lineage>
</organism>
<sequence length="81" mass="9140">MDTSSPVPTPVDLRCSLCSQRAMFALTLACCQSLICGYCTNNRHAKCLVCEQMTADEPTPDMVTRKKILRFLRERLSALER</sequence>
<protein>
    <submittedName>
        <fullName evidence="1">Uncharacterized protein</fullName>
    </submittedName>
</protein>
<gene>
    <name evidence="1" type="ORF">CGGC5_v016884</name>
</gene>
<keyword evidence="2" id="KW-1185">Reference proteome</keyword>
<accession>A0A7J6IC82</accession>
<evidence type="ECO:0000313" key="2">
    <source>
        <dbReference type="Proteomes" id="UP000011096"/>
    </source>
</evidence>
<dbReference type="InParanoid" id="A0A7J6IC82"/>
<proteinExistence type="predicted"/>
<dbReference type="OrthoDB" id="106784at2759"/>
<comment type="caution">
    <text evidence="1">The sequence shown here is derived from an EMBL/GenBank/DDBJ whole genome shotgun (WGS) entry which is preliminary data.</text>
</comment>
<reference evidence="1 2" key="2">
    <citation type="submission" date="2020-04" db="EMBL/GenBank/DDBJ databases">
        <title>Genome sequencing and assembly of multiple isolates from the Colletotrichum gloeosporioides species complex.</title>
        <authorList>
            <person name="Gan P."/>
            <person name="Shirasu K."/>
        </authorList>
    </citation>
    <scope>NUCLEOTIDE SEQUENCE [LARGE SCALE GENOMIC DNA]</scope>
    <source>
        <strain evidence="1 2">Nara gc5</strain>
    </source>
</reference>
<dbReference type="EMBL" id="ANPB02000011">
    <property type="protein sequence ID" value="KAF4473862.1"/>
    <property type="molecule type" value="Genomic_DNA"/>
</dbReference>
<reference evidence="1 2" key="1">
    <citation type="submission" date="2012-08" db="EMBL/GenBank/DDBJ databases">
        <authorList>
            <person name="Gan P.H.P."/>
            <person name="Ikeda K."/>
            <person name="Irieda H."/>
            <person name="Narusaka M."/>
            <person name="O'Connell R.J."/>
            <person name="Narusaka Y."/>
            <person name="Takano Y."/>
            <person name="Kubo Y."/>
            <person name="Shirasu K."/>
        </authorList>
    </citation>
    <scope>NUCLEOTIDE SEQUENCE [LARGE SCALE GENOMIC DNA]</scope>
    <source>
        <strain evidence="1 2">Nara gc5</strain>
    </source>
</reference>
<dbReference type="AlphaFoldDB" id="A0A7J6IC82"/>